<dbReference type="GO" id="GO:0005739">
    <property type="term" value="C:mitochondrion"/>
    <property type="evidence" value="ECO:0007669"/>
    <property type="project" value="UniProtKB-SubCell"/>
</dbReference>
<dbReference type="GO" id="GO:0016020">
    <property type="term" value="C:membrane"/>
    <property type="evidence" value="ECO:0007669"/>
    <property type="project" value="UniProtKB-SubCell"/>
</dbReference>
<evidence type="ECO:0000256" key="3">
    <source>
        <dbReference type="ARBA" id="ARBA00004370"/>
    </source>
</evidence>
<dbReference type="PANTHER" id="PTHR48182:SF2">
    <property type="entry name" value="PROTEIN SERAC1"/>
    <property type="match status" value="1"/>
</dbReference>
<evidence type="ECO:0000256" key="1">
    <source>
        <dbReference type="ARBA" id="ARBA00004173"/>
    </source>
</evidence>
<evidence type="ECO:0000256" key="4">
    <source>
        <dbReference type="ARBA" id="ARBA00022824"/>
    </source>
</evidence>
<dbReference type="GeneID" id="10031945"/>
<dbReference type="EMBL" id="DS989822">
    <property type="protein sequence ID" value="EFQ97673.1"/>
    <property type="molecule type" value="Genomic_DNA"/>
</dbReference>
<feature type="domain" description="NB-ARC" evidence="7">
    <location>
        <begin position="303"/>
        <end position="456"/>
    </location>
</feature>
<evidence type="ECO:0000256" key="2">
    <source>
        <dbReference type="ARBA" id="ARBA00004240"/>
    </source>
</evidence>
<comment type="subcellular location">
    <subcellularLocation>
        <location evidence="2">Endoplasmic reticulum</location>
    </subcellularLocation>
    <subcellularLocation>
        <location evidence="3">Membrane</location>
    </subcellularLocation>
    <subcellularLocation>
        <location evidence="1">Mitochondrion</location>
    </subcellularLocation>
</comment>
<dbReference type="SUPFAM" id="SSF52540">
    <property type="entry name" value="P-loop containing nucleoside triphosphate hydrolases"/>
    <property type="match status" value="1"/>
</dbReference>
<proteinExistence type="predicted"/>
<keyword evidence="9" id="KW-1185">Reference proteome</keyword>
<evidence type="ECO:0000256" key="6">
    <source>
        <dbReference type="ARBA" id="ARBA00023136"/>
    </source>
</evidence>
<dbReference type="InterPro" id="IPR002182">
    <property type="entry name" value="NB-ARC"/>
</dbReference>
<gene>
    <name evidence="8" type="ORF">MGYG_00713</name>
</gene>
<keyword evidence="4" id="KW-0256">Endoplasmic reticulum</keyword>
<protein>
    <submittedName>
        <fullName evidence="8">LipA and NB-ARC domain-containing protein</fullName>
    </submittedName>
</protein>
<dbReference type="Pfam" id="PF00931">
    <property type="entry name" value="NB-ARC"/>
    <property type="match status" value="1"/>
</dbReference>
<dbReference type="GO" id="GO:0043531">
    <property type="term" value="F:ADP binding"/>
    <property type="evidence" value="ECO:0007669"/>
    <property type="project" value="InterPro"/>
</dbReference>
<dbReference type="SUPFAM" id="SSF53474">
    <property type="entry name" value="alpha/beta-Hydrolases"/>
    <property type="match status" value="1"/>
</dbReference>
<dbReference type="VEuPathDB" id="FungiDB:MGYG_00713"/>
<dbReference type="RefSeq" id="XP_003176625.1">
    <property type="nucleotide sequence ID" value="XM_003176577.1"/>
</dbReference>
<dbReference type="Gene3D" id="3.40.50.1820">
    <property type="entry name" value="alpha/beta hydrolase"/>
    <property type="match status" value="1"/>
</dbReference>
<evidence type="ECO:0000259" key="7">
    <source>
        <dbReference type="Pfam" id="PF00931"/>
    </source>
</evidence>
<dbReference type="PANTHER" id="PTHR48182">
    <property type="entry name" value="PROTEIN SERAC1"/>
    <property type="match status" value="1"/>
</dbReference>
<dbReference type="InParanoid" id="E5R1C2"/>
<evidence type="ECO:0000313" key="8">
    <source>
        <dbReference type="EMBL" id="EFQ97673.1"/>
    </source>
</evidence>
<dbReference type="GO" id="GO:0005783">
    <property type="term" value="C:endoplasmic reticulum"/>
    <property type="evidence" value="ECO:0007669"/>
    <property type="project" value="UniProtKB-SubCell"/>
</dbReference>
<dbReference type="OrthoDB" id="4172657at2759"/>
<dbReference type="OMA" id="TMFLEIN"/>
<dbReference type="InterPro" id="IPR027417">
    <property type="entry name" value="P-loop_NTPase"/>
</dbReference>
<name>E5R1C2_ARTGP</name>
<dbReference type="Proteomes" id="UP000002669">
    <property type="component" value="Unassembled WGS sequence"/>
</dbReference>
<keyword evidence="6" id="KW-0472">Membrane</keyword>
<dbReference type="Gene3D" id="3.40.50.300">
    <property type="entry name" value="P-loop containing nucleotide triphosphate hydrolases"/>
    <property type="match status" value="1"/>
</dbReference>
<dbReference type="HOGENOM" id="CLU_000288_125_13_1"/>
<evidence type="ECO:0000313" key="9">
    <source>
        <dbReference type="Proteomes" id="UP000002669"/>
    </source>
</evidence>
<dbReference type="AlphaFoldDB" id="E5R1C2"/>
<organism evidence="9">
    <name type="scientific">Arthroderma gypseum (strain ATCC MYA-4604 / CBS 118893)</name>
    <name type="common">Microsporum gypseum</name>
    <dbReference type="NCBI Taxonomy" id="535722"/>
    <lineage>
        <taxon>Eukaryota</taxon>
        <taxon>Fungi</taxon>
        <taxon>Dikarya</taxon>
        <taxon>Ascomycota</taxon>
        <taxon>Pezizomycotina</taxon>
        <taxon>Eurotiomycetes</taxon>
        <taxon>Eurotiomycetidae</taxon>
        <taxon>Onygenales</taxon>
        <taxon>Arthrodermataceae</taxon>
        <taxon>Nannizzia</taxon>
    </lineage>
</organism>
<reference evidence="9" key="1">
    <citation type="journal article" date="2012" name="MBio">
        <title>Comparative genome analysis of Trichophyton rubrum and related dermatophytes reveals candidate genes involved in infection.</title>
        <authorList>
            <person name="Martinez D.A."/>
            <person name="Oliver B.G."/>
            <person name="Graeser Y."/>
            <person name="Goldberg J.M."/>
            <person name="Li W."/>
            <person name="Martinez-Rossi N.M."/>
            <person name="Monod M."/>
            <person name="Shelest E."/>
            <person name="Barton R.C."/>
            <person name="Birch E."/>
            <person name="Brakhage A.A."/>
            <person name="Chen Z."/>
            <person name="Gurr S.J."/>
            <person name="Heiman D."/>
            <person name="Heitman J."/>
            <person name="Kosti I."/>
            <person name="Rossi A."/>
            <person name="Saif S."/>
            <person name="Samalova M."/>
            <person name="Saunders C.W."/>
            <person name="Shea T."/>
            <person name="Summerbell R.C."/>
            <person name="Xu J."/>
            <person name="Young S."/>
            <person name="Zeng Q."/>
            <person name="Birren B.W."/>
            <person name="Cuomo C.A."/>
            <person name="White T.C."/>
        </authorList>
    </citation>
    <scope>NUCLEOTIDE SEQUENCE [LARGE SCALE GENOMIC DNA]</scope>
    <source>
        <strain evidence="9">ATCC MYA-4604 / CBS 118893</strain>
    </source>
</reference>
<sequence>MENSRYASYRSAVKDDASAVFRIVPLHEPIKMEHAVADILLVPSLTGDAVNTWSHGNVCWPRDLLPQALSSPVRILSFGYENGRHSNVYPDIDDIVLHLISELERVRPVAEKSRPLIAVAYSLGGIVFKKVLILCNNKPSLRHILAALSGVVFLAAPHQGNTLANVAIRLIKQLRLRLPRKFINALKQKSIELGNVASDFQNIANQRNLPIFSFYELLAVRGRLGCFDDVVVSKDSALLRIPSEDALGVYANHREICRYKDADNPIFCDVTSRLQRLVDLGPLCSNSRVFLPFDVTPHFIGRQDYLQQIHKTFTGSNDRQIVALYGDGGTGKTEIALKYARESANRYDYIFFVDSTNIQSLESGFTRLHSKLELPPSNNCAVNDIKQFLRLERFWLMILDNDKDWLALNWFGFPETTHGHIIITSRLREHTSDSRVAKALSTNALEPVDATEFLLSRAGVDIKERHNWGPKAGDVIKHIGCQPLAVDSAAAYMLCYGVTIDEYLHVLKGRKVSRRLLSYRPKASIYQTSVETIIQSALDEVKKSPDAFRLLNILVWLDRNKTTISFLKRAVSPQRRWGSNGQIETIEPQRSYVPLDLVRLINGPGFCLALRELQSYSLIARSGKLEDGRNLGNEDAMVLHPLTYFYIREALPPNRMVENAINALSLVAHAYPIVQAGLDQSPKRTVLEQVYQFSRNCEYLAEENLDLTMAIQKVDSREGQEKTFTQITAEMFLEAARGYGEGSDHLDFTLLKWAKILIKSSERTGLQARLWSTRLPLEFYSKGKFTDGCEAAATFLQNTSFGPGGRITNNDNAQVGFLRHLSVEYLARDKSLSDKEEWERRVKYMDAWKPLEPYNPSELERYAQGMGIRMRGKLAKDLGQFNEAYFSLKVFIEQYAKHGSREEGWAIGDFGQAVLELEATNEDCDALTDLRTNGIKCGHDHSISEPDAKPCEIISQIYSQAIENRMVTREHSHQNNLDNIGDSDTMFLEINHAVSILREGTFRPERYAEAEQKLLGLKDRFENMLAMGALWHDDQTRHFSVLAYLAQISHLQMNWEAAQSRWIETINYGEFTVKEWKNTHYYIEVARYSLANAQLQAGGEPDVIITKLDETIRRVNAEKVTWNLGLGTFWLEYIRKSMAQIMAVEETAREV</sequence>
<dbReference type="InterPro" id="IPR029058">
    <property type="entry name" value="AB_hydrolase_fold"/>
</dbReference>
<accession>E5R1C2</accession>
<dbReference type="InterPro" id="IPR052374">
    <property type="entry name" value="SERAC1"/>
</dbReference>
<evidence type="ECO:0000256" key="5">
    <source>
        <dbReference type="ARBA" id="ARBA00023128"/>
    </source>
</evidence>
<dbReference type="eggNOG" id="KOG2029">
    <property type="taxonomic scope" value="Eukaryota"/>
</dbReference>
<keyword evidence="5" id="KW-0496">Mitochondrion</keyword>